<dbReference type="InterPro" id="IPR036909">
    <property type="entry name" value="Cyt_c-like_dom_sf"/>
</dbReference>
<dbReference type="AlphaFoldDB" id="A0A543K376"/>
<keyword evidence="1" id="KW-0472">Membrane</keyword>
<dbReference type="Gene3D" id="1.10.760.10">
    <property type="entry name" value="Cytochrome c-like domain"/>
    <property type="match status" value="1"/>
</dbReference>
<evidence type="ECO:0000313" key="4">
    <source>
        <dbReference type="Proteomes" id="UP000320582"/>
    </source>
</evidence>
<evidence type="ECO:0000313" key="3">
    <source>
        <dbReference type="EMBL" id="TQM89512.1"/>
    </source>
</evidence>
<evidence type="ECO:0008006" key="5">
    <source>
        <dbReference type="Google" id="ProtNLM"/>
    </source>
</evidence>
<proteinExistence type="predicted"/>
<reference evidence="3 4" key="1">
    <citation type="submission" date="2019-06" db="EMBL/GenBank/DDBJ databases">
        <title>Genomic Encyclopedia of Archaeal and Bacterial Type Strains, Phase II (KMG-II): from individual species to whole genera.</title>
        <authorList>
            <person name="Goeker M."/>
        </authorList>
    </citation>
    <scope>NUCLEOTIDE SEQUENCE [LARGE SCALE GENOMIC DNA]</scope>
    <source>
        <strain evidence="3 4">DSM 18423</strain>
    </source>
</reference>
<dbReference type="SUPFAM" id="SSF46626">
    <property type="entry name" value="Cytochrome c"/>
    <property type="match status" value="1"/>
</dbReference>
<gene>
    <name evidence="3" type="ORF">BD293_4531</name>
</gene>
<protein>
    <recommendedName>
        <fullName evidence="5">Cytochrome c domain-containing protein</fullName>
    </recommendedName>
</protein>
<evidence type="ECO:0000256" key="1">
    <source>
        <dbReference type="SAM" id="Phobius"/>
    </source>
</evidence>
<accession>A0A543K376</accession>
<feature type="transmembrane region" description="Helical" evidence="1">
    <location>
        <begin position="146"/>
        <end position="166"/>
    </location>
</feature>
<keyword evidence="1" id="KW-1133">Transmembrane helix</keyword>
<dbReference type="GO" id="GO:0020037">
    <property type="term" value="F:heme binding"/>
    <property type="evidence" value="ECO:0007669"/>
    <property type="project" value="InterPro"/>
</dbReference>
<name>A0A543K376_9RHOB</name>
<keyword evidence="4" id="KW-1185">Reference proteome</keyword>
<evidence type="ECO:0000256" key="2">
    <source>
        <dbReference type="SAM" id="SignalP"/>
    </source>
</evidence>
<comment type="caution">
    <text evidence="3">The sequence shown here is derived from an EMBL/GenBank/DDBJ whole genome shotgun (WGS) entry which is preliminary data.</text>
</comment>
<keyword evidence="2" id="KW-0732">Signal</keyword>
<organism evidence="3 4">
    <name type="scientific">Roseinatronobacter monicus</name>
    <dbReference type="NCBI Taxonomy" id="393481"/>
    <lineage>
        <taxon>Bacteria</taxon>
        <taxon>Pseudomonadati</taxon>
        <taxon>Pseudomonadota</taxon>
        <taxon>Alphaproteobacteria</taxon>
        <taxon>Rhodobacterales</taxon>
        <taxon>Paracoccaceae</taxon>
        <taxon>Roseinatronobacter</taxon>
    </lineage>
</organism>
<dbReference type="Proteomes" id="UP000320582">
    <property type="component" value="Unassembled WGS sequence"/>
</dbReference>
<dbReference type="EMBL" id="VFPT01000006">
    <property type="protein sequence ID" value="TQM89512.1"/>
    <property type="molecule type" value="Genomic_DNA"/>
</dbReference>
<sequence>MTRLSLVFLLCLLAAPTQAEMDPSDYEVPPADLTPEEAEALRARIAAEIAADRARAEAEAEARRAAEEAEASRLAARPVGEQLVDLRCATCHSADTYRQADLGWLGWRATVWRMDLLNGAGVEAGEHGVIADWLYAQHPPTGARAALEWLALLFAAVALPLPFALWRRRKHKT</sequence>
<feature type="chain" id="PRO_5022008713" description="Cytochrome c domain-containing protein" evidence="2">
    <location>
        <begin position="20"/>
        <end position="173"/>
    </location>
</feature>
<keyword evidence="1" id="KW-0812">Transmembrane</keyword>
<feature type="signal peptide" evidence="2">
    <location>
        <begin position="1"/>
        <end position="19"/>
    </location>
</feature>
<dbReference type="GO" id="GO:0009055">
    <property type="term" value="F:electron transfer activity"/>
    <property type="evidence" value="ECO:0007669"/>
    <property type="project" value="InterPro"/>
</dbReference>